<dbReference type="EMBL" id="BOSL01000016">
    <property type="protein sequence ID" value="GIP55197.1"/>
    <property type="molecule type" value="Genomic_DNA"/>
</dbReference>
<comment type="caution">
    <text evidence="2">The sequence shown here is derived from an EMBL/GenBank/DDBJ whole genome shotgun (WGS) entry which is preliminary data.</text>
</comment>
<evidence type="ECO:0000259" key="1">
    <source>
        <dbReference type="PROSITE" id="PS50943"/>
    </source>
</evidence>
<protein>
    <recommendedName>
        <fullName evidence="1">HTH cro/C1-type domain-containing protein</fullName>
    </recommendedName>
</protein>
<dbReference type="RefSeq" id="WP_213656234.1">
    <property type="nucleotide sequence ID" value="NZ_BOSL01000016.1"/>
</dbReference>
<organism evidence="2 3">
    <name type="scientific">Paenibacillus vini</name>
    <dbReference type="NCBI Taxonomy" id="1476024"/>
    <lineage>
        <taxon>Bacteria</taxon>
        <taxon>Bacillati</taxon>
        <taxon>Bacillota</taxon>
        <taxon>Bacilli</taxon>
        <taxon>Bacillales</taxon>
        <taxon>Paenibacillaceae</taxon>
        <taxon>Paenibacillus</taxon>
    </lineage>
</organism>
<dbReference type="SMART" id="SM00530">
    <property type="entry name" value="HTH_XRE"/>
    <property type="match status" value="1"/>
</dbReference>
<dbReference type="InterPro" id="IPR010982">
    <property type="entry name" value="Lambda_DNA-bd_dom_sf"/>
</dbReference>
<evidence type="ECO:0000313" key="2">
    <source>
        <dbReference type="EMBL" id="GIP55197.1"/>
    </source>
</evidence>
<keyword evidence="3" id="KW-1185">Reference proteome</keyword>
<dbReference type="Pfam" id="PF01381">
    <property type="entry name" value="HTH_3"/>
    <property type="match status" value="1"/>
</dbReference>
<name>A0ABQ4MHT2_9BACL</name>
<proteinExistence type="predicted"/>
<evidence type="ECO:0000313" key="3">
    <source>
        <dbReference type="Proteomes" id="UP000679992"/>
    </source>
</evidence>
<dbReference type="InterPro" id="IPR001387">
    <property type="entry name" value="Cro/C1-type_HTH"/>
</dbReference>
<feature type="domain" description="HTH cro/C1-type" evidence="1">
    <location>
        <begin position="6"/>
        <end position="60"/>
    </location>
</feature>
<dbReference type="CDD" id="cd00093">
    <property type="entry name" value="HTH_XRE"/>
    <property type="match status" value="1"/>
</dbReference>
<gene>
    <name evidence="2" type="ORF">J42TS3_42320</name>
</gene>
<dbReference type="Proteomes" id="UP000679992">
    <property type="component" value="Unassembled WGS sequence"/>
</dbReference>
<dbReference type="Gene3D" id="1.10.260.40">
    <property type="entry name" value="lambda repressor-like DNA-binding domains"/>
    <property type="match status" value="1"/>
</dbReference>
<dbReference type="PROSITE" id="PS50943">
    <property type="entry name" value="HTH_CROC1"/>
    <property type="match status" value="1"/>
</dbReference>
<dbReference type="SUPFAM" id="SSF47413">
    <property type="entry name" value="lambda repressor-like DNA-binding domains"/>
    <property type="match status" value="1"/>
</dbReference>
<accession>A0ABQ4MHT2</accession>
<reference evidence="2 3" key="1">
    <citation type="submission" date="2021-03" db="EMBL/GenBank/DDBJ databases">
        <title>Antimicrobial resistance genes in bacteria isolated from Japanese honey, and their potential for conferring macrolide and lincosamide resistance in the American foulbrood pathogen Paenibacillus larvae.</title>
        <authorList>
            <person name="Okamoto M."/>
            <person name="Kumagai M."/>
            <person name="Kanamori H."/>
            <person name="Takamatsu D."/>
        </authorList>
    </citation>
    <scope>NUCLEOTIDE SEQUENCE [LARGE SCALE GENOMIC DNA]</scope>
    <source>
        <strain evidence="2 3">J42TS3</strain>
    </source>
</reference>
<sequence length="81" mass="8973">MYQITLKMARLNKGLTLKEAAKIGGITPRTLSKYEKDSGKAKFDPFMRLVKAYGVSINQIAIGKENEIMASLIENINKVVA</sequence>